<keyword evidence="3 7" id="KW-0456">Lyase</keyword>
<dbReference type="InterPro" id="IPR028581">
    <property type="entry name" value="DeoC_typeI"/>
</dbReference>
<evidence type="ECO:0000256" key="7">
    <source>
        <dbReference type="HAMAP-Rule" id="MF_00114"/>
    </source>
</evidence>
<protein>
    <recommendedName>
        <fullName evidence="7">Deoxyribose-phosphate aldolase</fullName>
        <shortName evidence="7">DERA</shortName>
        <ecNumber evidence="7">4.1.2.4</ecNumber>
    </recommendedName>
    <alternativeName>
        <fullName evidence="7">2-deoxy-D-ribose 5-phosphate aldolase</fullName>
    </alternativeName>
    <alternativeName>
        <fullName evidence="7">Phosphodeoxyriboaldolase</fullName>
        <shortName evidence="7">Deoxyriboaldolase</shortName>
    </alternativeName>
</protein>
<evidence type="ECO:0000256" key="2">
    <source>
        <dbReference type="ARBA" id="ARBA00022490"/>
    </source>
</evidence>
<reference evidence="9" key="1">
    <citation type="submission" date="2017-06" db="EMBL/GenBank/DDBJ databases">
        <title>Capnocytophaga spp. assemblies.</title>
        <authorList>
            <person name="Gulvik C.A."/>
        </authorList>
    </citation>
    <scope>NUCLEOTIDE SEQUENCE [LARGE SCALE GENOMIC DNA]</scope>
    <source>
        <strain evidence="9">H2177</strain>
    </source>
</reference>
<comment type="subcellular location">
    <subcellularLocation>
        <location evidence="7">Cytoplasm</location>
    </subcellularLocation>
</comment>
<feature type="active site" description="Proton donor/acceptor" evidence="7">
    <location>
        <position position="180"/>
    </location>
</feature>
<dbReference type="FunFam" id="3.20.20.70:FF:000044">
    <property type="entry name" value="Deoxyribose-phosphate aldolase"/>
    <property type="match status" value="1"/>
</dbReference>
<dbReference type="InterPro" id="IPR011343">
    <property type="entry name" value="DeoC"/>
</dbReference>
<dbReference type="AlphaFoldDB" id="A0A250FUW5"/>
<keyword evidence="4 7" id="KW-0704">Schiff base</keyword>
<evidence type="ECO:0000313" key="9">
    <source>
        <dbReference type="Proteomes" id="UP000217348"/>
    </source>
</evidence>
<sequence length="219" mass="23413">MKLNKYIDHTLLKANATVSEIETLCKEAITHDFFSVCVNSGYVSYAKEFLKGTNVNVCSVVGFPLGAMSTRSKVFETEQAIADGADEVDMVINVGWLQSGEVDKVREEIVLIKKACGNRVLKVILETCYLTDDEKRLACKLSVEAGADFVKTSTGFGTGGATLSDVQLMKEAVDGKAKIKASGGVRDFKTAMQYVDLGVQRIGTSNGIAIVSGGTGTGY</sequence>
<dbReference type="SMART" id="SM01133">
    <property type="entry name" value="DeoC"/>
    <property type="match status" value="1"/>
</dbReference>
<dbReference type="HAMAP" id="MF_00114">
    <property type="entry name" value="DeoC_type1"/>
    <property type="match status" value="1"/>
</dbReference>
<dbReference type="CDD" id="cd00959">
    <property type="entry name" value="DeoC"/>
    <property type="match status" value="1"/>
</dbReference>
<dbReference type="GO" id="GO:0016052">
    <property type="term" value="P:carbohydrate catabolic process"/>
    <property type="evidence" value="ECO:0007669"/>
    <property type="project" value="TreeGrafter"/>
</dbReference>
<feature type="active site" description="Schiff-base intermediate with acetaldehyde" evidence="7">
    <location>
        <position position="151"/>
    </location>
</feature>
<comment type="similarity">
    <text evidence="1 7">Belongs to the DeoC/FbaB aldolase family. DeoC type 1 subfamily.</text>
</comment>
<evidence type="ECO:0000256" key="3">
    <source>
        <dbReference type="ARBA" id="ARBA00023239"/>
    </source>
</evidence>
<feature type="active site" description="Proton donor/acceptor" evidence="7">
    <location>
        <position position="89"/>
    </location>
</feature>
<gene>
    <name evidence="7 8" type="primary">deoC</name>
    <name evidence="8" type="ORF">CGC58_04085</name>
</gene>
<dbReference type="PIRSF" id="PIRSF001357">
    <property type="entry name" value="DeoC"/>
    <property type="match status" value="1"/>
</dbReference>
<evidence type="ECO:0000256" key="1">
    <source>
        <dbReference type="ARBA" id="ARBA00010936"/>
    </source>
</evidence>
<evidence type="ECO:0000256" key="6">
    <source>
        <dbReference type="ARBA" id="ARBA00056337"/>
    </source>
</evidence>
<dbReference type="SUPFAM" id="SSF51569">
    <property type="entry name" value="Aldolase"/>
    <property type="match status" value="1"/>
</dbReference>
<organism evidence="8 9">
    <name type="scientific">Capnocytophaga stomatis</name>
    <dbReference type="NCBI Taxonomy" id="1848904"/>
    <lineage>
        <taxon>Bacteria</taxon>
        <taxon>Pseudomonadati</taxon>
        <taxon>Bacteroidota</taxon>
        <taxon>Flavobacteriia</taxon>
        <taxon>Flavobacteriales</taxon>
        <taxon>Flavobacteriaceae</taxon>
        <taxon>Capnocytophaga</taxon>
    </lineage>
</organism>
<dbReference type="InterPro" id="IPR002915">
    <property type="entry name" value="DeoC/FbaB/LacD_aldolase"/>
</dbReference>
<evidence type="ECO:0000256" key="5">
    <source>
        <dbReference type="ARBA" id="ARBA00048791"/>
    </source>
</evidence>
<dbReference type="RefSeq" id="WP_095895235.1">
    <property type="nucleotide sequence ID" value="NZ_CP022387.1"/>
</dbReference>
<dbReference type="EC" id="4.1.2.4" evidence="7"/>
<name>A0A250FUW5_9FLAO</name>
<dbReference type="EMBL" id="CP022387">
    <property type="protein sequence ID" value="ATA88969.1"/>
    <property type="molecule type" value="Genomic_DNA"/>
</dbReference>
<evidence type="ECO:0000313" key="8">
    <source>
        <dbReference type="EMBL" id="ATA88969.1"/>
    </source>
</evidence>
<dbReference type="InterPro" id="IPR013785">
    <property type="entry name" value="Aldolase_TIM"/>
</dbReference>
<dbReference type="PANTHER" id="PTHR10889:SF1">
    <property type="entry name" value="DEOXYRIBOSE-PHOSPHATE ALDOLASE"/>
    <property type="match status" value="1"/>
</dbReference>
<dbReference type="KEGG" id="csto:CGC58_04085"/>
<keyword evidence="2 7" id="KW-0963">Cytoplasm</keyword>
<comment type="function">
    <text evidence="6 7">Catalyzes a reversible aldol reaction between acetaldehyde and D-glyceraldehyde 3-phosphate to generate 2-deoxy-D-ribose 5-phosphate.</text>
</comment>
<dbReference type="GO" id="GO:0009264">
    <property type="term" value="P:deoxyribonucleotide catabolic process"/>
    <property type="evidence" value="ECO:0007669"/>
    <property type="project" value="UniProtKB-UniRule"/>
</dbReference>
<comment type="pathway">
    <text evidence="7">Carbohydrate degradation; 2-deoxy-D-ribose 1-phosphate degradation; D-glyceraldehyde 3-phosphate and acetaldehyde from 2-deoxy-alpha-D-ribose 1-phosphate: step 2/2.</text>
</comment>
<accession>A0A250FUW5</accession>
<dbReference type="NCBIfam" id="TIGR00126">
    <property type="entry name" value="deoC"/>
    <property type="match status" value="1"/>
</dbReference>
<comment type="catalytic activity">
    <reaction evidence="5 7">
        <text>2-deoxy-D-ribose 5-phosphate = D-glyceraldehyde 3-phosphate + acetaldehyde</text>
        <dbReference type="Rhea" id="RHEA:12821"/>
        <dbReference type="ChEBI" id="CHEBI:15343"/>
        <dbReference type="ChEBI" id="CHEBI:59776"/>
        <dbReference type="ChEBI" id="CHEBI:62877"/>
        <dbReference type="EC" id="4.1.2.4"/>
    </reaction>
</comment>
<dbReference type="Pfam" id="PF01791">
    <property type="entry name" value="DeoC"/>
    <property type="match status" value="1"/>
</dbReference>
<evidence type="ECO:0000256" key="4">
    <source>
        <dbReference type="ARBA" id="ARBA00023270"/>
    </source>
</evidence>
<dbReference type="Gene3D" id="3.20.20.70">
    <property type="entry name" value="Aldolase class I"/>
    <property type="match status" value="1"/>
</dbReference>
<dbReference type="GO" id="GO:0004139">
    <property type="term" value="F:deoxyribose-phosphate aldolase activity"/>
    <property type="evidence" value="ECO:0007669"/>
    <property type="project" value="UniProtKB-UniRule"/>
</dbReference>
<dbReference type="Proteomes" id="UP000217348">
    <property type="component" value="Chromosome"/>
</dbReference>
<proteinExistence type="inferred from homology"/>
<dbReference type="GO" id="GO:0005737">
    <property type="term" value="C:cytoplasm"/>
    <property type="evidence" value="ECO:0007669"/>
    <property type="project" value="UniProtKB-SubCell"/>
</dbReference>
<dbReference type="GO" id="GO:0006018">
    <property type="term" value="P:2-deoxyribose 1-phosphate catabolic process"/>
    <property type="evidence" value="ECO:0007669"/>
    <property type="project" value="UniProtKB-UniRule"/>
</dbReference>
<dbReference type="UniPathway" id="UPA00002">
    <property type="reaction ID" value="UER00468"/>
</dbReference>
<dbReference type="PANTHER" id="PTHR10889">
    <property type="entry name" value="DEOXYRIBOSE-PHOSPHATE ALDOLASE"/>
    <property type="match status" value="1"/>
</dbReference>
<dbReference type="OrthoDB" id="9778711at2"/>